<dbReference type="Pfam" id="PF03949">
    <property type="entry name" value="Malic_M"/>
    <property type="match status" value="1"/>
</dbReference>
<feature type="active site" description="Proton acceptor" evidence="5">
    <location>
        <position position="169"/>
    </location>
</feature>
<evidence type="ECO:0000256" key="8">
    <source>
        <dbReference type="RuleBase" id="RU003427"/>
    </source>
</evidence>
<dbReference type="Proteomes" id="UP000037688">
    <property type="component" value="Unassembled WGS sequence"/>
</dbReference>
<name>A0A0N0C2T6_9BACL</name>
<dbReference type="SMART" id="SM00919">
    <property type="entry name" value="Malic_M"/>
    <property type="match status" value="1"/>
</dbReference>
<dbReference type="InterPro" id="IPR037062">
    <property type="entry name" value="Malic_N_dom_sf"/>
</dbReference>
<dbReference type="FunFam" id="3.40.50.720:FF:000095">
    <property type="entry name" value="NADP-dependent malic enzyme"/>
    <property type="match status" value="1"/>
</dbReference>
<feature type="domain" description="Malic enzyme NAD-binding" evidence="9">
    <location>
        <begin position="238"/>
        <end position="460"/>
    </location>
</feature>
<dbReference type="InterPro" id="IPR051674">
    <property type="entry name" value="Malate_Decarboxylase"/>
</dbReference>
<keyword evidence="3 7" id="KW-0479">Metal-binding</keyword>
<evidence type="ECO:0000259" key="10">
    <source>
        <dbReference type="SMART" id="SM01274"/>
    </source>
</evidence>
<feature type="domain" description="Malic enzyme N-terminal" evidence="10">
    <location>
        <begin position="93"/>
        <end position="226"/>
    </location>
</feature>
<dbReference type="InterPro" id="IPR012302">
    <property type="entry name" value="Malic_NAD-bd"/>
</dbReference>
<feature type="binding site" evidence="7">
    <location>
        <position position="212"/>
    </location>
    <ligand>
        <name>a divalent metal cation</name>
        <dbReference type="ChEBI" id="CHEBI:60240"/>
    </ligand>
</feature>
<evidence type="ECO:0000259" key="9">
    <source>
        <dbReference type="SMART" id="SM00919"/>
    </source>
</evidence>
<evidence type="ECO:0000313" key="11">
    <source>
        <dbReference type="EMBL" id="KOY13367.1"/>
    </source>
</evidence>
<evidence type="ECO:0000256" key="6">
    <source>
        <dbReference type="PIRSR" id="PIRSR000106-2"/>
    </source>
</evidence>
<dbReference type="GO" id="GO:0016616">
    <property type="term" value="F:oxidoreductase activity, acting on the CH-OH group of donors, NAD or NADP as acceptor"/>
    <property type="evidence" value="ECO:0007669"/>
    <property type="project" value="InterPro"/>
</dbReference>
<dbReference type="PRINTS" id="PR00072">
    <property type="entry name" value="MALOXRDTASE"/>
</dbReference>
<evidence type="ECO:0000256" key="4">
    <source>
        <dbReference type="ARBA" id="ARBA00023002"/>
    </source>
</evidence>
<feature type="binding site" evidence="6">
    <location>
        <position position="392"/>
    </location>
    <ligand>
        <name>(S)-malate</name>
        <dbReference type="ChEBI" id="CHEBI:15589"/>
    </ligand>
</feature>
<dbReference type="PIRSF" id="PIRSF000106">
    <property type="entry name" value="ME"/>
    <property type="match status" value="1"/>
</dbReference>
<dbReference type="PATRIC" id="fig|1705561.3.peg.5675"/>
<dbReference type="Gene3D" id="3.40.50.720">
    <property type="entry name" value="NAD(P)-binding Rossmann-like Domain"/>
    <property type="match status" value="1"/>
</dbReference>
<dbReference type="GO" id="GO:0004470">
    <property type="term" value="F:malic enzyme activity"/>
    <property type="evidence" value="ECO:0007669"/>
    <property type="project" value="InterPro"/>
</dbReference>
<evidence type="ECO:0000256" key="1">
    <source>
        <dbReference type="ARBA" id="ARBA00001936"/>
    </source>
</evidence>
<keyword evidence="4" id="KW-0560">Oxidoreductase</keyword>
<reference evidence="11 12" key="1">
    <citation type="submission" date="2015-08" db="EMBL/GenBank/DDBJ databases">
        <title>Draft genome sequence of cellulolytic and xylanolytic Paenibacillus sp. A59, isolated from a decaying forest soil from Patagonia, Argentina.</title>
        <authorList>
            <person name="Ghio S."/>
            <person name="Caceres A.M."/>
            <person name="Talia P."/>
            <person name="Grasso D."/>
            <person name="Campos E."/>
        </authorList>
    </citation>
    <scope>NUCLEOTIDE SEQUENCE [LARGE SCALE GENOMIC DNA]</scope>
    <source>
        <strain evidence="11 12">A59</strain>
    </source>
</reference>
<comment type="cofactor">
    <cofactor evidence="7">
        <name>Mg(2+)</name>
        <dbReference type="ChEBI" id="CHEBI:18420"/>
    </cofactor>
    <cofactor evidence="7">
        <name>Mn(2+)</name>
        <dbReference type="ChEBI" id="CHEBI:29035"/>
    </cofactor>
    <text evidence="7">Divalent metal cations. Prefers magnesium or manganese.</text>
</comment>
<evidence type="ECO:0000256" key="5">
    <source>
        <dbReference type="PIRSR" id="PIRSR000106-1"/>
    </source>
</evidence>
<dbReference type="InterPro" id="IPR046346">
    <property type="entry name" value="Aminoacid_DH-like_N_sf"/>
</dbReference>
<accession>A0A0N0C2T6</accession>
<dbReference type="EMBL" id="LITU01000081">
    <property type="protein sequence ID" value="KOY13367.1"/>
    <property type="molecule type" value="Genomic_DNA"/>
</dbReference>
<sequence>MNQRNLDGNSFIIRLEMTTKDIKFGEVASAISEAGGDIIAIDVISTNQDVSVRDLTVAVTDAQDNSKIIEGVRQLKGATIINVSDRTFLLHLGGKIEVTPKTPIHNREDLSRVYTPDVARVCSAISEEPGKAFSLTIKRNTVAVVSDGSAVLGLGNIGPRAAMPVMEGKAMLFKQFAGVDAFPICLDTQDTEEIIRTVKAISPAFGGINLEDISSPRCFEIERRLNEELDIPVFHDDQHGTAVVLYAGLINALKLVGKSITDVKIVVCGIGAAGVACSNILLSAGASRVVGVDREGALVRTKAYENEVWSDYAARTNPELETGSLREVIRGADVFIGLSRGNLLTREDVQTMAADPIVFAMANPVPEIMPSVVEDIVAVMATGRSDYPNQINNVLCFPGMFRAVLDCRASEINEEMKLAAAQAIASAISDEERTRYYIIPSVFNDKIVKSMRSRVIEAAVKTGVARRIPREQAREGGEV</sequence>
<dbReference type="InterPro" id="IPR012301">
    <property type="entry name" value="Malic_N_dom"/>
</dbReference>
<gene>
    <name evidence="11" type="ORF">AMS66_26985</name>
</gene>
<evidence type="ECO:0000256" key="2">
    <source>
        <dbReference type="ARBA" id="ARBA00008785"/>
    </source>
</evidence>
<feature type="binding site" evidence="7">
    <location>
        <position position="211"/>
    </location>
    <ligand>
        <name>a divalent metal cation</name>
        <dbReference type="ChEBI" id="CHEBI:60240"/>
    </ligand>
</feature>
<keyword evidence="12" id="KW-1185">Reference proteome</keyword>
<protein>
    <submittedName>
        <fullName evidence="11">Malate dehydrogenase</fullName>
    </submittedName>
</protein>
<dbReference type="PANTHER" id="PTHR43237:SF4">
    <property type="entry name" value="NADP-DEPENDENT MALIC ENZYME"/>
    <property type="match status" value="1"/>
</dbReference>
<dbReference type="InterPro" id="IPR001891">
    <property type="entry name" value="Malic_OxRdtase"/>
</dbReference>
<evidence type="ECO:0000256" key="3">
    <source>
        <dbReference type="ARBA" id="ARBA00022723"/>
    </source>
</evidence>
<evidence type="ECO:0000313" key="12">
    <source>
        <dbReference type="Proteomes" id="UP000037688"/>
    </source>
</evidence>
<comment type="caution">
    <text evidence="11">The sequence shown here is derived from an EMBL/GenBank/DDBJ whole genome shotgun (WGS) entry which is preliminary data.</text>
</comment>
<dbReference type="CDD" id="cd05311">
    <property type="entry name" value="NAD_bind_2_malic_enz"/>
    <property type="match status" value="1"/>
</dbReference>
<dbReference type="RefSeq" id="WP_053783713.1">
    <property type="nucleotide sequence ID" value="NZ_LITU01000081.1"/>
</dbReference>
<proteinExistence type="inferred from homology"/>
<dbReference type="OrthoDB" id="9805787at2"/>
<dbReference type="AlphaFoldDB" id="A0A0N0C2T6"/>
<dbReference type="InterPro" id="IPR036291">
    <property type="entry name" value="NAD(P)-bd_dom_sf"/>
</dbReference>
<dbReference type="SUPFAM" id="SSF51735">
    <property type="entry name" value="NAD(P)-binding Rossmann-fold domains"/>
    <property type="match status" value="1"/>
</dbReference>
<dbReference type="GO" id="GO:0051287">
    <property type="term" value="F:NAD binding"/>
    <property type="evidence" value="ECO:0007669"/>
    <property type="project" value="InterPro"/>
</dbReference>
<dbReference type="PANTHER" id="PTHR43237">
    <property type="entry name" value="NADP-DEPENDENT MALIC ENZYME"/>
    <property type="match status" value="1"/>
</dbReference>
<dbReference type="FunFam" id="3.40.50.10380:FF:000003">
    <property type="entry name" value="NADP-dependent malic enzyme"/>
    <property type="match status" value="1"/>
</dbReference>
<comment type="cofactor">
    <cofactor evidence="1">
        <name>Mn(2+)</name>
        <dbReference type="ChEBI" id="CHEBI:29035"/>
    </cofactor>
</comment>
<dbReference type="SUPFAM" id="SSF53223">
    <property type="entry name" value="Aminoacid dehydrogenase-like, N-terminal domain"/>
    <property type="match status" value="1"/>
</dbReference>
<dbReference type="SMART" id="SM01274">
    <property type="entry name" value="malic"/>
    <property type="match status" value="1"/>
</dbReference>
<dbReference type="InterPro" id="IPR045213">
    <property type="entry name" value="Malic_NAD-bd_bact_type"/>
</dbReference>
<organism evidence="11 12">
    <name type="scientific">Paenibacillus xylanivorans</name>
    <dbReference type="NCBI Taxonomy" id="1705561"/>
    <lineage>
        <taxon>Bacteria</taxon>
        <taxon>Bacillati</taxon>
        <taxon>Bacillota</taxon>
        <taxon>Bacilli</taxon>
        <taxon>Bacillales</taxon>
        <taxon>Paenibacillaceae</taxon>
        <taxon>Paenibacillus</taxon>
    </lineage>
</organism>
<feature type="binding site" evidence="7">
    <location>
        <position position="237"/>
    </location>
    <ligand>
        <name>a divalent metal cation</name>
        <dbReference type="ChEBI" id="CHEBI:60240"/>
    </ligand>
</feature>
<feature type="binding site" evidence="6">
    <location>
        <position position="363"/>
    </location>
    <ligand>
        <name>(S)-malate</name>
        <dbReference type="ChEBI" id="CHEBI:15589"/>
    </ligand>
</feature>
<feature type="active site" description="Proton donor" evidence="5">
    <location>
        <position position="114"/>
    </location>
</feature>
<comment type="similarity">
    <text evidence="2 8">Belongs to the malic enzymes family.</text>
</comment>
<dbReference type="Gene3D" id="3.40.50.10380">
    <property type="entry name" value="Malic enzyme, N-terminal domain"/>
    <property type="match status" value="1"/>
</dbReference>
<dbReference type="Pfam" id="PF00390">
    <property type="entry name" value="malic"/>
    <property type="match status" value="1"/>
</dbReference>
<dbReference type="GO" id="GO:0046872">
    <property type="term" value="F:metal ion binding"/>
    <property type="evidence" value="ECO:0007669"/>
    <property type="project" value="UniProtKB-KW"/>
</dbReference>
<evidence type="ECO:0000256" key="7">
    <source>
        <dbReference type="PIRSR" id="PIRSR000106-3"/>
    </source>
</evidence>